<dbReference type="STRING" id="29422.Lbru_1658"/>
<dbReference type="AlphaFoldDB" id="A0A0W0SKJ3"/>
<proteinExistence type="predicted"/>
<sequence>MNRSHKSFNVNECKILTSILLKSLHSQDLDKVKQAAKRFQQLPEFAKLSIDEMKSQVKRKHALAVIAFEKRFKSWADLKCQLAFIRGGFLNEWFANYSEAKIYLRLHGGFLLPYQNQFFICDANYIKNLGFNPDDPDWQLIGYDWANPHHRQAWQRLYRKWILIQKNSQE</sequence>
<keyword evidence="2" id="KW-1185">Reference proteome</keyword>
<dbReference type="OrthoDB" id="8480925at2"/>
<gene>
    <name evidence="1" type="ORF">Lbru_1658</name>
</gene>
<protein>
    <submittedName>
        <fullName evidence="1">Uncharacterized protein</fullName>
    </submittedName>
</protein>
<dbReference type="EMBL" id="LNXV01000013">
    <property type="protein sequence ID" value="KTC83835.1"/>
    <property type="molecule type" value="Genomic_DNA"/>
</dbReference>
<dbReference type="RefSeq" id="WP_058441724.1">
    <property type="nucleotide sequence ID" value="NZ_CAAAHU010000019.1"/>
</dbReference>
<accession>A0A0W0SKJ3</accession>
<dbReference type="PATRIC" id="fig|29422.6.peg.1759"/>
<evidence type="ECO:0000313" key="2">
    <source>
        <dbReference type="Proteomes" id="UP000054742"/>
    </source>
</evidence>
<name>A0A0W0SKJ3_9GAMM</name>
<reference evidence="1 2" key="1">
    <citation type="submission" date="2015-11" db="EMBL/GenBank/DDBJ databases">
        <title>Genomic analysis of 38 Legionella species identifies large and diverse effector repertoires.</title>
        <authorList>
            <person name="Burstein D."/>
            <person name="Amaro F."/>
            <person name="Zusman T."/>
            <person name="Lifshitz Z."/>
            <person name="Cohen O."/>
            <person name="Gilbert J.A."/>
            <person name="Pupko T."/>
            <person name="Shuman H.A."/>
            <person name="Segal G."/>
        </authorList>
    </citation>
    <scope>NUCLEOTIDE SEQUENCE [LARGE SCALE GENOMIC DNA]</scope>
    <source>
        <strain evidence="1 2">ATCC 43878</strain>
    </source>
</reference>
<organism evidence="1 2">
    <name type="scientific">Legionella brunensis</name>
    <dbReference type="NCBI Taxonomy" id="29422"/>
    <lineage>
        <taxon>Bacteria</taxon>
        <taxon>Pseudomonadati</taxon>
        <taxon>Pseudomonadota</taxon>
        <taxon>Gammaproteobacteria</taxon>
        <taxon>Legionellales</taxon>
        <taxon>Legionellaceae</taxon>
        <taxon>Legionella</taxon>
    </lineage>
</organism>
<comment type="caution">
    <text evidence="1">The sequence shown here is derived from an EMBL/GenBank/DDBJ whole genome shotgun (WGS) entry which is preliminary data.</text>
</comment>
<evidence type="ECO:0000313" key="1">
    <source>
        <dbReference type="EMBL" id="KTC83835.1"/>
    </source>
</evidence>
<dbReference type="Proteomes" id="UP000054742">
    <property type="component" value="Unassembled WGS sequence"/>
</dbReference>